<evidence type="ECO:0000313" key="13">
    <source>
        <dbReference type="Proteomes" id="UP001589818"/>
    </source>
</evidence>
<dbReference type="InterPro" id="IPR036097">
    <property type="entry name" value="HisK_dim/P_sf"/>
</dbReference>
<sequence length="460" mass="52510">MPAWMKQSVTVYFTVLSLFSALLLSAMYVIFILLWNQLLVAYKTEYLDDQTLKMTFAIQEKVKHEPLIENQLMWIYSLSKQYSGFVKYTDPTGDKVWLDSSLQQEPLVTPYEVELPLMIEGQLAGLLTASYDLSNDNYFPYFTNMNNTAKKQARIVYIGLLLIAILLSLWISVMMTKQLRLKAKRAYTIMNGDHETEIPAGGIFEHTQMAQTINYLLAEFKQQEKWRKQLMQDLTHELRTPLTSVLSRLEAMIDGIYPLTERNMNLIYAEIDRLSRLVKDVEKLSEAEGARFTLNLQRVDMVQLLRSVHEGFLFLAHDKDIAFTTQPVYVPIYAEVDPDRLIQVISNVISNAIKYTPVGGEIDIVLRTDDYETAIYVTDKGMGISPEDLPYIFNRFYRADKSRSRDSGGLGVGLSIARVLVEAHGGTMEVESELGIGSTFTIRLPIMSKSDRQEPEALAE</sequence>
<keyword evidence="10" id="KW-0472">Membrane</keyword>
<comment type="subcellular location">
    <subcellularLocation>
        <location evidence="2">Membrane</location>
    </subcellularLocation>
</comment>
<dbReference type="InterPro" id="IPR003594">
    <property type="entry name" value="HATPase_dom"/>
</dbReference>
<dbReference type="PRINTS" id="PR00344">
    <property type="entry name" value="BCTRLSENSOR"/>
</dbReference>
<dbReference type="Pfam" id="PF00512">
    <property type="entry name" value="HisKA"/>
    <property type="match status" value="1"/>
</dbReference>
<proteinExistence type="predicted"/>
<keyword evidence="13" id="KW-1185">Reference proteome</keyword>
<dbReference type="InterPro" id="IPR004358">
    <property type="entry name" value="Sig_transdc_His_kin-like_C"/>
</dbReference>
<evidence type="ECO:0000256" key="1">
    <source>
        <dbReference type="ARBA" id="ARBA00000085"/>
    </source>
</evidence>
<feature type="transmembrane region" description="Helical" evidence="10">
    <location>
        <begin position="12"/>
        <end position="35"/>
    </location>
</feature>
<comment type="caution">
    <text evidence="12">The sequence shown here is derived from an EMBL/GenBank/DDBJ whole genome shotgun (WGS) entry which is preliminary data.</text>
</comment>
<keyword evidence="6" id="KW-0547">Nucleotide-binding</keyword>
<dbReference type="Pfam" id="PF02518">
    <property type="entry name" value="HATPase_c"/>
    <property type="match status" value="1"/>
</dbReference>
<evidence type="ECO:0000256" key="5">
    <source>
        <dbReference type="ARBA" id="ARBA00022679"/>
    </source>
</evidence>
<dbReference type="InterPro" id="IPR005467">
    <property type="entry name" value="His_kinase_dom"/>
</dbReference>
<dbReference type="RefSeq" id="WP_204817091.1">
    <property type="nucleotide sequence ID" value="NZ_JANHOF010000002.1"/>
</dbReference>
<keyword evidence="7 12" id="KW-0418">Kinase</keyword>
<feature type="transmembrane region" description="Helical" evidence="10">
    <location>
        <begin position="155"/>
        <end position="175"/>
    </location>
</feature>
<name>A0ABV6JJP7_9BACL</name>
<accession>A0ABV6JJP7</accession>
<keyword evidence="9" id="KW-0902">Two-component regulatory system</keyword>
<dbReference type="PANTHER" id="PTHR45453">
    <property type="entry name" value="PHOSPHATE REGULON SENSOR PROTEIN PHOR"/>
    <property type="match status" value="1"/>
</dbReference>
<keyword evidence="10" id="KW-1133">Transmembrane helix</keyword>
<evidence type="ECO:0000256" key="3">
    <source>
        <dbReference type="ARBA" id="ARBA00012438"/>
    </source>
</evidence>
<dbReference type="GO" id="GO:0016301">
    <property type="term" value="F:kinase activity"/>
    <property type="evidence" value="ECO:0007669"/>
    <property type="project" value="UniProtKB-KW"/>
</dbReference>
<protein>
    <recommendedName>
        <fullName evidence="3">histidine kinase</fullName>
        <ecNumber evidence="3">2.7.13.3</ecNumber>
    </recommendedName>
</protein>
<dbReference type="PANTHER" id="PTHR45453:SF1">
    <property type="entry name" value="PHOSPHATE REGULON SENSOR PROTEIN PHOR"/>
    <property type="match status" value="1"/>
</dbReference>
<comment type="catalytic activity">
    <reaction evidence="1">
        <text>ATP + protein L-histidine = ADP + protein N-phospho-L-histidine.</text>
        <dbReference type="EC" id="2.7.13.3"/>
    </reaction>
</comment>
<dbReference type="SMART" id="SM00388">
    <property type="entry name" value="HisKA"/>
    <property type="match status" value="1"/>
</dbReference>
<dbReference type="InterPro" id="IPR003661">
    <property type="entry name" value="HisK_dim/P_dom"/>
</dbReference>
<evidence type="ECO:0000313" key="12">
    <source>
        <dbReference type="EMBL" id="MFC0396144.1"/>
    </source>
</evidence>
<reference evidence="12 13" key="1">
    <citation type="submission" date="2024-09" db="EMBL/GenBank/DDBJ databases">
        <authorList>
            <person name="Sun Q."/>
            <person name="Mori K."/>
        </authorList>
    </citation>
    <scope>NUCLEOTIDE SEQUENCE [LARGE SCALE GENOMIC DNA]</scope>
    <source>
        <strain evidence="12 13">CCM 4839</strain>
    </source>
</reference>
<dbReference type="SUPFAM" id="SSF47384">
    <property type="entry name" value="Homodimeric domain of signal transducing histidine kinase"/>
    <property type="match status" value="1"/>
</dbReference>
<evidence type="ECO:0000256" key="10">
    <source>
        <dbReference type="SAM" id="Phobius"/>
    </source>
</evidence>
<dbReference type="EC" id="2.7.13.3" evidence="3"/>
<dbReference type="PROSITE" id="PS50109">
    <property type="entry name" value="HIS_KIN"/>
    <property type="match status" value="1"/>
</dbReference>
<dbReference type="Proteomes" id="UP001589818">
    <property type="component" value="Unassembled WGS sequence"/>
</dbReference>
<evidence type="ECO:0000256" key="2">
    <source>
        <dbReference type="ARBA" id="ARBA00004370"/>
    </source>
</evidence>
<dbReference type="SMART" id="SM00387">
    <property type="entry name" value="HATPase_c"/>
    <property type="match status" value="1"/>
</dbReference>
<evidence type="ECO:0000256" key="8">
    <source>
        <dbReference type="ARBA" id="ARBA00022840"/>
    </source>
</evidence>
<evidence type="ECO:0000256" key="7">
    <source>
        <dbReference type="ARBA" id="ARBA00022777"/>
    </source>
</evidence>
<keyword evidence="5" id="KW-0808">Transferase</keyword>
<dbReference type="InterPro" id="IPR036890">
    <property type="entry name" value="HATPase_C_sf"/>
</dbReference>
<gene>
    <name evidence="12" type="ORF">ACFFJ8_32810</name>
</gene>
<keyword evidence="8" id="KW-0067">ATP-binding</keyword>
<dbReference type="InterPro" id="IPR050351">
    <property type="entry name" value="BphY/WalK/GraS-like"/>
</dbReference>
<dbReference type="SUPFAM" id="SSF55874">
    <property type="entry name" value="ATPase domain of HSP90 chaperone/DNA topoisomerase II/histidine kinase"/>
    <property type="match status" value="1"/>
</dbReference>
<evidence type="ECO:0000256" key="4">
    <source>
        <dbReference type="ARBA" id="ARBA00022553"/>
    </source>
</evidence>
<dbReference type="EMBL" id="JBHLVF010000047">
    <property type="protein sequence ID" value="MFC0396144.1"/>
    <property type="molecule type" value="Genomic_DNA"/>
</dbReference>
<evidence type="ECO:0000256" key="9">
    <source>
        <dbReference type="ARBA" id="ARBA00023012"/>
    </source>
</evidence>
<dbReference type="CDD" id="cd00075">
    <property type="entry name" value="HATPase"/>
    <property type="match status" value="1"/>
</dbReference>
<dbReference type="Gene3D" id="6.10.340.10">
    <property type="match status" value="1"/>
</dbReference>
<dbReference type="Gene3D" id="3.30.565.10">
    <property type="entry name" value="Histidine kinase-like ATPase, C-terminal domain"/>
    <property type="match status" value="1"/>
</dbReference>
<dbReference type="CDD" id="cd00082">
    <property type="entry name" value="HisKA"/>
    <property type="match status" value="1"/>
</dbReference>
<keyword evidence="4" id="KW-0597">Phosphoprotein</keyword>
<feature type="domain" description="Histidine kinase" evidence="11">
    <location>
        <begin position="233"/>
        <end position="448"/>
    </location>
</feature>
<evidence type="ECO:0000256" key="6">
    <source>
        <dbReference type="ARBA" id="ARBA00022741"/>
    </source>
</evidence>
<dbReference type="Gene3D" id="1.10.287.130">
    <property type="match status" value="1"/>
</dbReference>
<evidence type="ECO:0000259" key="11">
    <source>
        <dbReference type="PROSITE" id="PS50109"/>
    </source>
</evidence>
<keyword evidence="10" id="KW-0812">Transmembrane</keyword>
<organism evidence="12 13">
    <name type="scientific">Paenibacillus mendelii</name>
    <dbReference type="NCBI Taxonomy" id="206163"/>
    <lineage>
        <taxon>Bacteria</taxon>
        <taxon>Bacillati</taxon>
        <taxon>Bacillota</taxon>
        <taxon>Bacilli</taxon>
        <taxon>Bacillales</taxon>
        <taxon>Paenibacillaceae</taxon>
        <taxon>Paenibacillus</taxon>
    </lineage>
</organism>